<evidence type="ECO:0000313" key="1">
    <source>
        <dbReference type="EMBL" id="TCV86759.1"/>
    </source>
</evidence>
<gene>
    <name evidence="1" type="ORF">EDC63_106120</name>
</gene>
<proteinExistence type="predicted"/>
<dbReference type="InterPro" id="IPR024364">
    <property type="entry name" value="Baseplate_phage_T4-like"/>
</dbReference>
<dbReference type="OrthoDB" id="283948at2"/>
<name>A0A4V2W255_9PROT</name>
<protein>
    <submittedName>
        <fullName evidence="1">Base plate protein</fullName>
    </submittedName>
</protein>
<dbReference type="AlphaFoldDB" id="A0A4V2W255"/>
<sequence length="245" mass="27505">MLIPSAAQLLDMWEGAIAASHTRRALDILSVAYPELTVDALARMPLGQRDAKLMRLRECLFGSSLTVVAACPHCSTQLESTMLVSDIRVDNYHPSNGAQEIDSDGYRIVFRLPASNDLLLFSPDMDSSRARDVLLARCILDVRNTDGEQVCYASLPEHVVSAVAEQMALADPQADLELAFECPACGHSWEAMFDIARFLWREIHAWAMRTLREVHSLARAYGWSESDVLMMSPTRRQMYLELCRQ</sequence>
<evidence type="ECO:0000313" key="2">
    <source>
        <dbReference type="Proteomes" id="UP000295367"/>
    </source>
</evidence>
<dbReference type="EMBL" id="SMCO01000006">
    <property type="protein sequence ID" value="TCV86759.1"/>
    <property type="molecule type" value="Genomic_DNA"/>
</dbReference>
<organism evidence="1 2">
    <name type="scientific">Sulfurirhabdus autotrophica</name>
    <dbReference type="NCBI Taxonomy" id="1706046"/>
    <lineage>
        <taxon>Bacteria</taxon>
        <taxon>Pseudomonadati</taxon>
        <taxon>Pseudomonadota</taxon>
        <taxon>Betaproteobacteria</taxon>
        <taxon>Nitrosomonadales</taxon>
        <taxon>Sulfuricellaceae</taxon>
        <taxon>Sulfurirhabdus</taxon>
    </lineage>
</organism>
<keyword evidence="2" id="KW-1185">Reference proteome</keyword>
<dbReference type="RefSeq" id="WP_124948171.1">
    <property type="nucleotide sequence ID" value="NZ_BHVT01000076.1"/>
</dbReference>
<dbReference type="Proteomes" id="UP000295367">
    <property type="component" value="Unassembled WGS sequence"/>
</dbReference>
<dbReference type="Pfam" id="PF12322">
    <property type="entry name" value="T4_baseplate"/>
    <property type="match status" value="1"/>
</dbReference>
<reference evidence="1 2" key="1">
    <citation type="submission" date="2019-03" db="EMBL/GenBank/DDBJ databases">
        <title>Genomic Encyclopedia of Type Strains, Phase IV (KMG-IV): sequencing the most valuable type-strain genomes for metagenomic binning, comparative biology and taxonomic classification.</title>
        <authorList>
            <person name="Goeker M."/>
        </authorList>
    </citation>
    <scope>NUCLEOTIDE SEQUENCE [LARGE SCALE GENOMIC DNA]</scope>
    <source>
        <strain evidence="1 2">DSM 100309</strain>
    </source>
</reference>
<comment type="caution">
    <text evidence="1">The sequence shown here is derived from an EMBL/GenBank/DDBJ whole genome shotgun (WGS) entry which is preliminary data.</text>
</comment>
<accession>A0A4V2W255</accession>